<dbReference type="Gene3D" id="1.10.8.60">
    <property type="match status" value="1"/>
</dbReference>
<evidence type="ECO:0000256" key="1">
    <source>
        <dbReference type="ARBA" id="ARBA00022553"/>
    </source>
</evidence>
<dbReference type="FunFam" id="3.40.50.2300:FF:000018">
    <property type="entry name" value="DNA-binding transcriptional regulator NtrC"/>
    <property type="match status" value="1"/>
</dbReference>
<feature type="domain" description="Response regulatory" evidence="10">
    <location>
        <begin position="4"/>
        <end position="120"/>
    </location>
</feature>
<dbReference type="InterPro" id="IPR009057">
    <property type="entry name" value="Homeodomain-like_sf"/>
</dbReference>
<evidence type="ECO:0000256" key="4">
    <source>
        <dbReference type="ARBA" id="ARBA00023012"/>
    </source>
</evidence>
<keyword evidence="4" id="KW-0902">Two-component regulatory system</keyword>
<dbReference type="InterPro" id="IPR003593">
    <property type="entry name" value="AAA+_ATPase"/>
</dbReference>
<keyword evidence="1 8" id="KW-0597">Phosphoprotein</keyword>
<evidence type="ECO:0000256" key="3">
    <source>
        <dbReference type="ARBA" id="ARBA00022840"/>
    </source>
</evidence>
<evidence type="ECO:0000256" key="8">
    <source>
        <dbReference type="PROSITE-ProRule" id="PRU00169"/>
    </source>
</evidence>
<dbReference type="GO" id="GO:0043565">
    <property type="term" value="F:sequence-specific DNA binding"/>
    <property type="evidence" value="ECO:0007669"/>
    <property type="project" value="InterPro"/>
</dbReference>
<dbReference type="CDD" id="cd00009">
    <property type="entry name" value="AAA"/>
    <property type="match status" value="1"/>
</dbReference>
<dbReference type="Gene3D" id="3.40.50.2300">
    <property type="match status" value="1"/>
</dbReference>
<feature type="modified residue" description="4-aspartylphosphate" evidence="8">
    <location>
        <position position="53"/>
    </location>
</feature>
<protein>
    <submittedName>
        <fullName evidence="11">Sigma-54-dependent Fis family transcriptional regulator</fullName>
    </submittedName>
</protein>
<dbReference type="PANTHER" id="PTHR32071:SF17">
    <property type="entry name" value="TRANSCRIPTIONAL REGULATOR (NTRC FAMILY)"/>
    <property type="match status" value="1"/>
</dbReference>
<dbReference type="Pfam" id="PF00072">
    <property type="entry name" value="Response_reg"/>
    <property type="match status" value="1"/>
</dbReference>
<evidence type="ECO:0000313" key="12">
    <source>
        <dbReference type="Proteomes" id="UP000305654"/>
    </source>
</evidence>
<gene>
    <name evidence="11" type="ORF">FE263_11490</name>
</gene>
<dbReference type="Gene3D" id="3.40.50.300">
    <property type="entry name" value="P-loop containing nucleotide triphosphate hydrolases"/>
    <property type="match status" value="1"/>
</dbReference>
<dbReference type="InterPro" id="IPR027417">
    <property type="entry name" value="P-loop_NTPase"/>
</dbReference>
<dbReference type="EMBL" id="VCDI01000003">
    <property type="protein sequence ID" value="TLU72652.1"/>
    <property type="molecule type" value="Genomic_DNA"/>
</dbReference>
<sequence length="472" mass="51442">MANEILIVDDEPDIRLLIEGLLRDEGYETRLAADSDSAIAAFRARRPSLVILDVWLQGSRLDGLGILKAMQGEEPDVPTVMISGHGTIETAVAALQHGAYDFIEKPFQTDRLLLVVRRALEAARLARENAELRLRAGPDTMLRGESQLMTAVRAQVERVAPTGSRVLISGAAGAGKEVAARMIHARSRRADGPFIALNCATLAPGRFEEELFGLESNAEAVGGGQSVGQGFGRRTGVLERAHGGTLLLDEVADMPIETQGKIVRALQDQTFERIGGSTRVKVDVRVLATTNRDLQAEIAAGRFREDLYYRLAVVPLRIPSLRERRDDIPELARMFLGRSAENAGLPARELSADAMAALQSYDWPGNARELRNTMDWLLIMAPGSSNEPIRAEMLPPSIGQGAPALLKFDPAADVMGLPLREARDLFETQYLQAQLLRFGGNISRTAGFVGMERSALHRKLKQLGVNSDDRGA</sequence>
<feature type="domain" description="Sigma-54 factor interaction" evidence="9">
    <location>
        <begin position="142"/>
        <end position="379"/>
    </location>
</feature>
<dbReference type="OrthoDB" id="9770562at2"/>
<dbReference type="GO" id="GO:0005524">
    <property type="term" value="F:ATP binding"/>
    <property type="evidence" value="ECO:0007669"/>
    <property type="project" value="UniProtKB-KW"/>
</dbReference>
<dbReference type="FunFam" id="3.40.50.300:FF:000006">
    <property type="entry name" value="DNA-binding transcriptional regulator NtrC"/>
    <property type="match status" value="1"/>
</dbReference>
<dbReference type="SUPFAM" id="SSF52172">
    <property type="entry name" value="CheY-like"/>
    <property type="match status" value="1"/>
</dbReference>
<evidence type="ECO:0000256" key="6">
    <source>
        <dbReference type="ARBA" id="ARBA00023159"/>
    </source>
</evidence>
<dbReference type="Pfam" id="PF02954">
    <property type="entry name" value="HTH_8"/>
    <property type="match status" value="1"/>
</dbReference>
<proteinExistence type="predicted"/>
<dbReference type="SUPFAM" id="SSF52540">
    <property type="entry name" value="P-loop containing nucleoside triphosphate hydrolases"/>
    <property type="match status" value="1"/>
</dbReference>
<keyword evidence="7" id="KW-0804">Transcription</keyword>
<dbReference type="GO" id="GO:0000160">
    <property type="term" value="P:phosphorelay signal transduction system"/>
    <property type="evidence" value="ECO:0007669"/>
    <property type="project" value="UniProtKB-KW"/>
</dbReference>
<keyword evidence="2" id="KW-0547">Nucleotide-binding</keyword>
<evidence type="ECO:0000259" key="9">
    <source>
        <dbReference type="PROSITE" id="PS50045"/>
    </source>
</evidence>
<evidence type="ECO:0000313" key="11">
    <source>
        <dbReference type="EMBL" id="TLU72652.1"/>
    </source>
</evidence>
<dbReference type="Pfam" id="PF00158">
    <property type="entry name" value="Sigma54_activat"/>
    <property type="match status" value="1"/>
</dbReference>
<dbReference type="SMART" id="SM00382">
    <property type="entry name" value="AAA"/>
    <property type="match status" value="1"/>
</dbReference>
<dbReference type="InterPro" id="IPR002078">
    <property type="entry name" value="Sigma_54_int"/>
</dbReference>
<reference evidence="11 12" key="1">
    <citation type="submission" date="2019-05" db="EMBL/GenBank/DDBJ databases">
        <authorList>
            <person name="Pankratov T."/>
            <person name="Grouzdev D."/>
        </authorList>
    </citation>
    <scope>NUCLEOTIDE SEQUENCE [LARGE SCALE GENOMIC DNA]</scope>
    <source>
        <strain evidence="11 12">KEBCLARHB70R</strain>
    </source>
</reference>
<dbReference type="PROSITE" id="PS50110">
    <property type="entry name" value="RESPONSE_REGULATORY"/>
    <property type="match status" value="1"/>
</dbReference>
<keyword evidence="12" id="KW-1185">Reference proteome</keyword>
<dbReference type="GO" id="GO:0006355">
    <property type="term" value="P:regulation of DNA-templated transcription"/>
    <property type="evidence" value="ECO:0007669"/>
    <property type="project" value="InterPro"/>
</dbReference>
<comment type="caution">
    <text evidence="11">The sequence shown here is derived from an EMBL/GenBank/DDBJ whole genome shotgun (WGS) entry which is preliminary data.</text>
</comment>
<dbReference type="InterPro" id="IPR058031">
    <property type="entry name" value="AAA_lid_NorR"/>
</dbReference>
<dbReference type="RefSeq" id="WP_138326113.1">
    <property type="nucleotide sequence ID" value="NZ_VCDI01000003.1"/>
</dbReference>
<dbReference type="InterPro" id="IPR001789">
    <property type="entry name" value="Sig_transdc_resp-reg_receiver"/>
</dbReference>
<evidence type="ECO:0000256" key="2">
    <source>
        <dbReference type="ARBA" id="ARBA00022741"/>
    </source>
</evidence>
<dbReference type="PROSITE" id="PS50045">
    <property type="entry name" value="SIGMA54_INTERACT_4"/>
    <property type="match status" value="1"/>
</dbReference>
<dbReference type="InterPro" id="IPR002197">
    <property type="entry name" value="HTH_Fis"/>
</dbReference>
<dbReference type="Pfam" id="PF25601">
    <property type="entry name" value="AAA_lid_14"/>
    <property type="match status" value="1"/>
</dbReference>
<evidence type="ECO:0000256" key="5">
    <source>
        <dbReference type="ARBA" id="ARBA00023015"/>
    </source>
</evidence>
<evidence type="ECO:0000256" key="7">
    <source>
        <dbReference type="ARBA" id="ARBA00023163"/>
    </source>
</evidence>
<dbReference type="PROSITE" id="PS00676">
    <property type="entry name" value="SIGMA54_INTERACT_2"/>
    <property type="match status" value="1"/>
</dbReference>
<dbReference type="PRINTS" id="PR01590">
    <property type="entry name" value="HTHFIS"/>
</dbReference>
<dbReference type="InterPro" id="IPR011006">
    <property type="entry name" value="CheY-like_superfamily"/>
</dbReference>
<accession>A0A5R9J517</accession>
<dbReference type="PANTHER" id="PTHR32071">
    <property type="entry name" value="TRANSCRIPTIONAL REGULATORY PROTEIN"/>
    <property type="match status" value="1"/>
</dbReference>
<dbReference type="Gene3D" id="1.10.10.60">
    <property type="entry name" value="Homeodomain-like"/>
    <property type="match status" value="1"/>
</dbReference>
<evidence type="ECO:0000259" key="10">
    <source>
        <dbReference type="PROSITE" id="PS50110"/>
    </source>
</evidence>
<keyword evidence="5" id="KW-0805">Transcription regulation</keyword>
<dbReference type="InterPro" id="IPR025943">
    <property type="entry name" value="Sigma_54_int_dom_ATP-bd_2"/>
</dbReference>
<keyword evidence="6" id="KW-0010">Activator</keyword>
<organism evidence="11 12">
    <name type="scientific">Lichenicoccus roseus</name>
    <dbReference type="NCBI Taxonomy" id="2683649"/>
    <lineage>
        <taxon>Bacteria</taxon>
        <taxon>Pseudomonadati</taxon>
        <taxon>Pseudomonadota</taxon>
        <taxon>Alphaproteobacteria</taxon>
        <taxon>Acetobacterales</taxon>
        <taxon>Acetobacteraceae</taxon>
        <taxon>Lichenicoccus</taxon>
    </lineage>
</organism>
<dbReference type="Proteomes" id="UP000305654">
    <property type="component" value="Unassembled WGS sequence"/>
</dbReference>
<dbReference type="AlphaFoldDB" id="A0A5R9J517"/>
<name>A0A5R9J517_9PROT</name>
<dbReference type="SMART" id="SM00448">
    <property type="entry name" value="REC"/>
    <property type="match status" value="1"/>
</dbReference>
<keyword evidence="3" id="KW-0067">ATP-binding</keyword>
<dbReference type="SUPFAM" id="SSF46689">
    <property type="entry name" value="Homeodomain-like"/>
    <property type="match status" value="1"/>
</dbReference>